<dbReference type="AlphaFoldDB" id="A0A553IB09"/>
<accession>A0A553IB09</accession>
<name>A0A553IB09_9PEZI</name>
<dbReference type="EMBL" id="VFLP01000006">
    <property type="protein sequence ID" value="TRX97377.1"/>
    <property type="molecule type" value="Genomic_DNA"/>
</dbReference>
<protein>
    <submittedName>
        <fullName evidence="1">Uncharacterized protein</fullName>
    </submittedName>
</protein>
<gene>
    <name evidence="1" type="ORF">FHL15_001655</name>
</gene>
<evidence type="ECO:0000313" key="1">
    <source>
        <dbReference type="EMBL" id="TRX97377.1"/>
    </source>
</evidence>
<keyword evidence="2" id="KW-1185">Reference proteome</keyword>
<comment type="caution">
    <text evidence="1">The sequence shown here is derived from an EMBL/GenBank/DDBJ whole genome shotgun (WGS) entry which is preliminary data.</text>
</comment>
<dbReference type="OrthoDB" id="4649285at2759"/>
<sequence>MANLVPNSQNNDSARAVQYLYLNRDESASEVPAQRPALNVPIDLKYSIQRFVNSHAHVEDRILRPLQHFATTAPLTEDQSRARMAAILEAAARASAPTRH</sequence>
<organism evidence="1 2">
    <name type="scientific">Xylaria flabelliformis</name>
    <dbReference type="NCBI Taxonomy" id="2512241"/>
    <lineage>
        <taxon>Eukaryota</taxon>
        <taxon>Fungi</taxon>
        <taxon>Dikarya</taxon>
        <taxon>Ascomycota</taxon>
        <taxon>Pezizomycotina</taxon>
        <taxon>Sordariomycetes</taxon>
        <taxon>Xylariomycetidae</taxon>
        <taxon>Xylariales</taxon>
        <taxon>Xylariaceae</taxon>
        <taxon>Xylaria</taxon>
    </lineage>
</organism>
<dbReference type="Proteomes" id="UP000319160">
    <property type="component" value="Unassembled WGS sequence"/>
</dbReference>
<reference evidence="2" key="1">
    <citation type="submission" date="2019-06" db="EMBL/GenBank/DDBJ databases">
        <title>Draft genome sequence of the griseofulvin-producing fungus Xylaria cubensis strain G536.</title>
        <authorList>
            <person name="Mead M.E."/>
            <person name="Raja H.A."/>
            <person name="Steenwyk J.L."/>
            <person name="Knowles S.L."/>
            <person name="Oberlies N.H."/>
            <person name="Rokas A."/>
        </authorList>
    </citation>
    <scope>NUCLEOTIDE SEQUENCE [LARGE SCALE GENOMIC DNA]</scope>
    <source>
        <strain evidence="2">G536</strain>
    </source>
</reference>
<evidence type="ECO:0000313" key="2">
    <source>
        <dbReference type="Proteomes" id="UP000319160"/>
    </source>
</evidence>
<proteinExistence type="predicted"/>